<keyword evidence="2" id="KW-0489">Methyltransferase</keyword>
<gene>
    <name evidence="2" type="ORF">BE221DRAFT_167584</name>
</gene>
<organism evidence="2">
    <name type="scientific">Ostreococcus tauri</name>
    <name type="common">Marine green alga</name>
    <dbReference type="NCBI Taxonomy" id="70448"/>
    <lineage>
        <taxon>Eukaryota</taxon>
        <taxon>Viridiplantae</taxon>
        <taxon>Chlorophyta</taxon>
        <taxon>Mamiellophyceae</taxon>
        <taxon>Mamiellales</taxon>
        <taxon>Bathycoccaceae</taxon>
        <taxon>Ostreococcus</taxon>
    </lineage>
</organism>
<dbReference type="Proteomes" id="UP000195557">
    <property type="component" value="Unassembled WGS sequence"/>
</dbReference>
<feature type="domain" description="Methyltransferase FkbM" evidence="1">
    <location>
        <begin position="71"/>
        <end position="328"/>
    </location>
</feature>
<dbReference type="InterPro" id="IPR052514">
    <property type="entry name" value="SAM-dependent_MTase"/>
</dbReference>
<protein>
    <submittedName>
        <fullName evidence="2">Methyltransferase FkbM domain-domain-containing protein</fullName>
    </submittedName>
</protein>
<dbReference type="AlphaFoldDB" id="A0A1Y5IJ62"/>
<accession>A0A1Y5IJ62</accession>
<dbReference type="GO" id="GO:0008168">
    <property type="term" value="F:methyltransferase activity"/>
    <property type="evidence" value="ECO:0007669"/>
    <property type="project" value="UniProtKB-KW"/>
</dbReference>
<dbReference type="SUPFAM" id="SSF53335">
    <property type="entry name" value="S-adenosyl-L-methionine-dependent methyltransferases"/>
    <property type="match status" value="2"/>
</dbReference>
<dbReference type="PANTHER" id="PTHR34203">
    <property type="entry name" value="METHYLTRANSFERASE, FKBM FAMILY PROTEIN"/>
    <property type="match status" value="1"/>
</dbReference>
<reference evidence="2" key="1">
    <citation type="submission" date="2017-04" db="EMBL/GenBank/DDBJ databases">
        <title>Population genomics of picophytoplankton unveils novel chromosome hypervariability.</title>
        <authorList>
            <consortium name="DOE Joint Genome Institute"/>
            <person name="Blanc-Mathieu R."/>
            <person name="Krasovec M."/>
            <person name="Hebrard M."/>
            <person name="Yau S."/>
            <person name="Desgranges E."/>
            <person name="Martin J."/>
            <person name="Schackwitz W."/>
            <person name="Kuo A."/>
            <person name="Salin G."/>
            <person name="Donnadieu C."/>
            <person name="Desdevises Y."/>
            <person name="Sanchez-Ferandin S."/>
            <person name="Moreau H."/>
            <person name="Rivals E."/>
            <person name="Grigoriev I.V."/>
            <person name="Grimsley N."/>
            <person name="Eyre-Walker A."/>
            <person name="Piganeau G."/>
        </authorList>
    </citation>
    <scope>NUCLEOTIDE SEQUENCE [LARGE SCALE GENOMIC DNA]</scope>
    <source>
        <strain evidence="2">RCC 1115</strain>
    </source>
</reference>
<dbReference type="NCBIfam" id="TIGR01444">
    <property type="entry name" value="fkbM_fam"/>
    <property type="match status" value="1"/>
</dbReference>
<sequence>MGAREGVPAPATWRFDRARRTATPPLERARVKYVSRADVTFEWDEIFGRACYADPARTRADDRGRPRAVIDVGANVGFASAYFAREVTGERGRVIALEPIPETFEALRCNAAALCGAPGSDDAVWAAPGTSEDDDGGWTRGGVLGDVRAAHFTSFPRAAGWSTLTEHRNDAETVRNLIEYVFDALKPSTSSSSSERFDGLEPNVVTSFGRAVRALVLDDDDDDTKDVNSLRKLVSHVAAFALTVAVRCVAAYMLSGARRVSRPVVSVSDVIDAHGLDVVDVLKIDVERAELDVLRGVSDAHWPRFRSVVCECHDVDGSLDAVLRLLRAHFADVTVTPLFGRAALFIVRASNAIAIARARPPSSPSPPRETP</sequence>
<dbReference type="GO" id="GO:0032259">
    <property type="term" value="P:methylation"/>
    <property type="evidence" value="ECO:0007669"/>
    <property type="project" value="UniProtKB-KW"/>
</dbReference>
<evidence type="ECO:0000259" key="1">
    <source>
        <dbReference type="Pfam" id="PF05050"/>
    </source>
</evidence>
<dbReference type="PANTHER" id="PTHR34203:SF15">
    <property type="entry name" value="SLL1173 PROTEIN"/>
    <property type="match status" value="1"/>
</dbReference>
<name>A0A1Y5IJ62_OSTTA</name>
<dbReference type="InterPro" id="IPR006342">
    <property type="entry name" value="FkbM_mtfrase"/>
</dbReference>
<dbReference type="Gene3D" id="3.40.50.150">
    <property type="entry name" value="Vaccinia Virus protein VP39"/>
    <property type="match status" value="2"/>
</dbReference>
<dbReference type="InterPro" id="IPR029063">
    <property type="entry name" value="SAM-dependent_MTases_sf"/>
</dbReference>
<keyword evidence="2" id="KW-0808">Transferase</keyword>
<proteinExistence type="predicted"/>
<dbReference type="EMBL" id="KZ155780">
    <property type="protein sequence ID" value="OUS47132.1"/>
    <property type="molecule type" value="Genomic_DNA"/>
</dbReference>
<dbReference type="eggNOG" id="ENOG502S8ND">
    <property type="taxonomic scope" value="Eukaryota"/>
</dbReference>
<dbReference type="Pfam" id="PF05050">
    <property type="entry name" value="Methyltransf_21"/>
    <property type="match status" value="1"/>
</dbReference>
<evidence type="ECO:0000313" key="2">
    <source>
        <dbReference type="EMBL" id="OUS47132.1"/>
    </source>
</evidence>